<sequence>MGCKRRAESRWWGHRPVDFSNLPVSTDNCVGEHESIASVMSGPNFSLLGDESESVCADSANPSRGESNLGHANIALDVRVLPDKGVDDNTKLKGEATMAEHCSVDENTKLKGEAIMAEHCSDDENTKLKGKEKMAKHCSVNENVSTKRKFVADTSNTPCESIPQTTSETIRQNPDKLVVNENLPPILVQGRVLLNLLMRQVHDNENEVLHFLVNGAKLRFGLGEFALITGLKCKVVHLLRPKFEPYFHLVETGDSNGYPWGIDVFHATFESCSNKFKSKPGFYRYSEFPLALQIWLYECCPELKGRFAEHSGSEVPCILNWSIEKQLSHEYICLRMFSLHPDQVSNILPSANERTLLELDGLTFESPYMGSQSQRLSDGFFCTQAPKVDIGKSSFVDGASTNDDLKKELNDFRLHVDVKFGEILEALCHLTKKLEEKKSNEYCYSGCGDTVFPDLGMDADEDAYKVAPDNTPNVCEVGVGVRILT</sequence>
<evidence type="ECO:0000313" key="3">
    <source>
        <dbReference type="Proteomes" id="UP000823775"/>
    </source>
</evidence>
<dbReference type="EMBL" id="JACEIK010000139">
    <property type="protein sequence ID" value="MCD7450620.1"/>
    <property type="molecule type" value="Genomic_DNA"/>
</dbReference>
<dbReference type="Pfam" id="PF09331">
    <property type="entry name" value="DUF1985"/>
    <property type="match status" value="1"/>
</dbReference>
<evidence type="ECO:0000313" key="2">
    <source>
        <dbReference type="EMBL" id="MCD7450620.1"/>
    </source>
</evidence>
<protein>
    <recommendedName>
        <fullName evidence="1">DUF1985 domain-containing protein</fullName>
    </recommendedName>
</protein>
<dbReference type="Proteomes" id="UP000823775">
    <property type="component" value="Unassembled WGS sequence"/>
</dbReference>
<dbReference type="PANTHER" id="PTHR48449">
    <property type="entry name" value="DUF1985 DOMAIN-CONTAINING PROTEIN"/>
    <property type="match status" value="1"/>
</dbReference>
<organism evidence="2 3">
    <name type="scientific">Datura stramonium</name>
    <name type="common">Jimsonweed</name>
    <name type="synonym">Common thornapple</name>
    <dbReference type="NCBI Taxonomy" id="4076"/>
    <lineage>
        <taxon>Eukaryota</taxon>
        <taxon>Viridiplantae</taxon>
        <taxon>Streptophyta</taxon>
        <taxon>Embryophyta</taxon>
        <taxon>Tracheophyta</taxon>
        <taxon>Spermatophyta</taxon>
        <taxon>Magnoliopsida</taxon>
        <taxon>eudicotyledons</taxon>
        <taxon>Gunneridae</taxon>
        <taxon>Pentapetalae</taxon>
        <taxon>asterids</taxon>
        <taxon>lamiids</taxon>
        <taxon>Solanales</taxon>
        <taxon>Solanaceae</taxon>
        <taxon>Solanoideae</taxon>
        <taxon>Datureae</taxon>
        <taxon>Datura</taxon>
    </lineage>
</organism>
<name>A0ABS8RXA1_DATST</name>
<dbReference type="InterPro" id="IPR015410">
    <property type="entry name" value="DUF1985"/>
</dbReference>
<reference evidence="2 3" key="1">
    <citation type="journal article" date="2021" name="BMC Genomics">
        <title>Datura genome reveals duplications of psychoactive alkaloid biosynthetic genes and high mutation rate following tissue culture.</title>
        <authorList>
            <person name="Rajewski A."/>
            <person name="Carter-House D."/>
            <person name="Stajich J."/>
            <person name="Litt A."/>
        </authorList>
    </citation>
    <scope>NUCLEOTIDE SEQUENCE [LARGE SCALE GENOMIC DNA]</scope>
    <source>
        <strain evidence="2">AR-01</strain>
    </source>
</reference>
<comment type="caution">
    <text evidence="2">The sequence shown here is derived from an EMBL/GenBank/DDBJ whole genome shotgun (WGS) entry which is preliminary data.</text>
</comment>
<feature type="domain" description="DUF1985" evidence="1">
    <location>
        <begin position="197"/>
        <end position="235"/>
    </location>
</feature>
<dbReference type="PANTHER" id="PTHR48449:SF1">
    <property type="entry name" value="DUF1985 DOMAIN-CONTAINING PROTEIN"/>
    <property type="match status" value="1"/>
</dbReference>
<accession>A0ABS8RXA1</accession>
<gene>
    <name evidence="2" type="ORF">HAX54_007594</name>
</gene>
<keyword evidence="3" id="KW-1185">Reference proteome</keyword>
<evidence type="ECO:0000259" key="1">
    <source>
        <dbReference type="Pfam" id="PF09331"/>
    </source>
</evidence>
<proteinExistence type="predicted"/>